<feature type="domain" description="Acyl-CoA dehydrogenase/oxidase N-terminal" evidence="5">
    <location>
        <begin position="2"/>
        <end position="50"/>
    </location>
</feature>
<keyword evidence="2" id="KW-0285">Flavoprotein</keyword>
<dbReference type="AlphaFoldDB" id="A7TC06"/>
<feature type="domain" description="Acyl-CoA oxidase/dehydrogenase middle" evidence="4">
    <location>
        <begin position="55"/>
        <end position="144"/>
    </location>
</feature>
<dbReference type="InterPro" id="IPR006091">
    <property type="entry name" value="Acyl-CoA_Oxase/DH_mid-dom"/>
</dbReference>
<dbReference type="Pfam" id="PF02770">
    <property type="entry name" value="Acyl-CoA_dh_M"/>
    <property type="match status" value="1"/>
</dbReference>
<dbReference type="InterPro" id="IPR009100">
    <property type="entry name" value="AcylCoA_DH/oxidase_NM_dom_sf"/>
</dbReference>
<evidence type="ECO:0000256" key="1">
    <source>
        <dbReference type="ARBA" id="ARBA00001974"/>
    </source>
</evidence>
<dbReference type="PANTHER" id="PTHR43831:SF1">
    <property type="entry name" value="ISOBUTYRYL-COA DEHYDROGENASE, MITOCHONDRIAL"/>
    <property type="match status" value="1"/>
</dbReference>
<dbReference type="InterPro" id="IPR052547">
    <property type="entry name" value="Mito_Isobutyryl-CoADH"/>
</dbReference>
<proteinExistence type="predicted"/>
<keyword evidence="3" id="KW-0274">FAD</keyword>
<feature type="non-terminal residue" evidence="6">
    <location>
        <position position="1"/>
    </location>
</feature>
<dbReference type="eggNOG" id="KOG0140">
    <property type="taxonomic scope" value="Eukaryota"/>
</dbReference>
<dbReference type="PhylomeDB" id="A7TC06"/>
<dbReference type="Gene3D" id="1.10.540.10">
    <property type="entry name" value="Acyl-CoA dehydrogenase/oxidase, N-terminal domain"/>
    <property type="match status" value="1"/>
</dbReference>
<dbReference type="PROSITE" id="PS00072">
    <property type="entry name" value="ACYL_COA_DH_1"/>
    <property type="match status" value="1"/>
</dbReference>
<dbReference type="STRING" id="45351.A7TC06"/>
<evidence type="ECO:0000256" key="3">
    <source>
        <dbReference type="ARBA" id="ARBA00022827"/>
    </source>
</evidence>
<accession>A7TC06</accession>
<dbReference type="Proteomes" id="UP000001593">
    <property type="component" value="Unassembled WGS sequence"/>
</dbReference>
<dbReference type="HOGENOM" id="CLU_1536338_0_0_1"/>
<evidence type="ECO:0000313" key="7">
    <source>
        <dbReference type="Proteomes" id="UP000001593"/>
    </source>
</evidence>
<dbReference type="InterPro" id="IPR013786">
    <property type="entry name" value="AcylCoA_DH/ox_N"/>
</dbReference>
<dbReference type="GO" id="GO:0003995">
    <property type="term" value="F:acyl-CoA dehydrogenase activity"/>
    <property type="evidence" value="ECO:0007669"/>
    <property type="project" value="InterPro"/>
</dbReference>
<dbReference type="InterPro" id="IPR037069">
    <property type="entry name" value="AcylCoA_DH/ox_N_sf"/>
</dbReference>
<dbReference type="Pfam" id="PF02771">
    <property type="entry name" value="Acyl-CoA_dh_N"/>
    <property type="match status" value="1"/>
</dbReference>
<organism evidence="6 7">
    <name type="scientific">Nematostella vectensis</name>
    <name type="common">Starlet sea anemone</name>
    <dbReference type="NCBI Taxonomy" id="45351"/>
    <lineage>
        <taxon>Eukaryota</taxon>
        <taxon>Metazoa</taxon>
        <taxon>Cnidaria</taxon>
        <taxon>Anthozoa</taxon>
        <taxon>Hexacorallia</taxon>
        <taxon>Actiniaria</taxon>
        <taxon>Edwardsiidae</taxon>
        <taxon>Nematostella</taxon>
    </lineage>
</organism>
<dbReference type="GO" id="GO:0050660">
    <property type="term" value="F:flavin adenine dinucleotide binding"/>
    <property type="evidence" value="ECO:0007669"/>
    <property type="project" value="InterPro"/>
</dbReference>
<evidence type="ECO:0000256" key="2">
    <source>
        <dbReference type="ARBA" id="ARBA00022630"/>
    </source>
</evidence>
<sequence>DASVIFEALSTGCVSTAAYLTIHNMVTWMIDSFGNEEQKEKYIPSLVTMEKFSSYCLTEPGSGSDAASLATTAKRDGDHYVLNGSKMFISGGGDTDIYLCMCISASHYLCFKNHSGIQGTNSLCKKKVVGWNSQPTRAVIFEDCRVPVQNLIGSEGQGFKIAMKGLNGGRINIGK</sequence>
<keyword evidence="7" id="KW-1185">Reference proteome</keyword>
<dbReference type="PANTHER" id="PTHR43831">
    <property type="entry name" value="ISOBUTYRYL-COA DEHYDROGENASE"/>
    <property type="match status" value="1"/>
</dbReference>
<evidence type="ECO:0000259" key="4">
    <source>
        <dbReference type="Pfam" id="PF02770"/>
    </source>
</evidence>
<dbReference type="Gene3D" id="2.40.110.10">
    <property type="entry name" value="Butyryl-CoA Dehydrogenase, subunit A, domain 2"/>
    <property type="match status" value="1"/>
</dbReference>
<dbReference type="EMBL" id="DS475883">
    <property type="protein sequence ID" value="EDO26443.1"/>
    <property type="molecule type" value="Genomic_DNA"/>
</dbReference>
<dbReference type="InParanoid" id="A7TC06"/>
<dbReference type="SUPFAM" id="SSF56645">
    <property type="entry name" value="Acyl-CoA dehydrogenase NM domain-like"/>
    <property type="match status" value="1"/>
</dbReference>
<reference evidence="6 7" key="1">
    <citation type="journal article" date="2007" name="Science">
        <title>Sea anemone genome reveals ancestral eumetazoan gene repertoire and genomic organization.</title>
        <authorList>
            <person name="Putnam N.H."/>
            <person name="Srivastava M."/>
            <person name="Hellsten U."/>
            <person name="Dirks B."/>
            <person name="Chapman J."/>
            <person name="Salamov A."/>
            <person name="Terry A."/>
            <person name="Shapiro H."/>
            <person name="Lindquist E."/>
            <person name="Kapitonov V.V."/>
            <person name="Jurka J."/>
            <person name="Genikhovich G."/>
            <person name="Grigoriev I.V."/>
            <person name="Lucas S.M."/>
            <person name="Steele R.E."/>
            <person name="Finnerty J.R."/>
            <person name="Technau U."/>
            <person name="Martindale M.Q."/>
            <person name="Rokhsar D.S."/>
        </authorList>
    </citation>
    <scope>NUCLEOTIDE SEQUENCE [LARGE SCALE GENOMIC DNA]</scope>
    <source>
        <strain evidence="7">CH2 X CH6</strain>
    </source>
</reference>
<dbReference type="Gene3D" id="1.20.140.10">
    <property type="entry name" value="Butyryl-CoA Dehydrogenase, subunit A, domain 3"/>
    <property type="match status" value="1"/>
</dbReference>
<evidence type="ECO:0000259" key="5">
    <source>
        <dbReference type="Pfam" id="PF02771"/>
    </source>
</evidence>
<name>A7TC06_NEMVE</name>
<evidence type="ECO:0000313" key="6">
    <source>
        <dbReference type="EMBL" id="EDO26443.1"/>
    </source>
</evidence>
<dbReference type="InterPro" id="IPR006089">
    <property type="entry name" value="Acyl-CoA_DH_CS"/>
</dbReference>
<protein>
    <submittedName>
        <fullName evidence="6">Uncharacterized protein</fullName>
    </submittedName>
</protein>
<gene>
    <name evidence="6" type="ORF">NEMVEDRAFT_v1g154243</name>
</gene>
<comment type="cofactor">
    <cofactor evidence="1">
        <name>FAD</name>
        <dbReference type="ChEBI" id="CHEBI:57692"/>
    </cofactor>
</comment>
<dbReference type="InterPro" id="IPR046373">
    <property type="entry name" value="Acyl-CoA_Oxase/DH_mid-dom_sf"/>
</dbReference>